<reference evidence="1 2" key="1">
    <citation type="submission" date="2024-06" db="EMBL/GenBank/DDBJ databases">
        <authorList>
            <person name="Kraege A."/>
            <person name="Thomma B."/>
        </authorList>
    </citation>
    <scope>NUCLEOTIDE SEQUENCE [LARGE SCALE GENOMIC DNA]</scope>
</reference>
<dbReference type="EMBL" id="CAXHTA020000017">
    <property type="protein sequence ID" value="CAL5227462.1"/>
    <property type="molecule type" value="Genomic_DNA"/>
</dbReference>
<evidence type="ECO:0000313" key="1">
    <source>
        <dbReference type="EMBL" id="CAL5227462.1"/>
    </source>
</evidence>
<accession>A0ABP1G812</accession>
<protein>
    <submittedName>
        <fullName evidence="1">G10433 protein</fullName>
    </submittedName>
</protein>
<organism evidence="1 2">
    <name type="scientific">Coccomyxa viridis</name>
    <dbReference type="NCBI Taxonomy" id="1274662"/>
    <lineage>
        <taxon>Eukaryota</taxon>
        <taxon>Viridiplantae</taxon>
        <taxon>Chlorophyta</taxon>
        <taxon>core chlorophytes</taxon>
        <taxon>Trebouxiophyceae</taxon>
        <taxon>Trebouxiophyceae incertae sedis</taxon>
        <taxon>Coccomyxaceae</taxon>
        <taxon>Coccomyxa</taxon>
    </lineage>
</organism>
<sequence>MLTCVRRGCPVTHAAAGRKGGLTPSSWTWSWVESTLSQHISKQVQIEPPSVAGEPSKLILIMARTRMTGRGGRRGDLGPCKIPLCAALVP</sequence>
<gene>
    <name evidence="1" type="primary">g10433</name>
    <name evidence="1" type="ORF">VP750_LOCUS9368</name>
</gene>
<keyword evidence="2" id="KW-1185">Reference proteome</keyword>
<dbReference type="Proteomes" id="UP001497392">
    <property type="component" value="Unassembled WGS sequence"/>
</dbReference>
<evidence type="ECO:0000313" key="2">
    <source>
        <dbReference type="Proteomes" id="UP001497392"/>
    </source>
</evidence>
<name>A0ABP1G812_9CHLO</name>
<proteinExistence type="predicted"/>
<comment type="caution">
    <text evidence="1">The sequence shown here is derived from an EMBL/GenBank/DDBJ whole genome shotgun (WGS) entry which is preliminary data.</text>
</comment>